<sequence length="71" mass="7772">MKKDGIAGSDPSFHKVEVSFLSSTGIIHPFLPSWPGENKNPAYWPSLLPHVLLPSTSPYPGAHCFEIKQAL</sequence>
<proteinExistence type="predicted"/>
<accession>A0AAV8Q646</accession>
<comment type="caution">
    <text evidence="1">The sequence shown here is derived from an EMBL/GenBank/DDBJ whole genome shotgun (WGS) entry which is preliminary data.</text>
</comment>
<keyword evidence="2" id="KW-1185">Reference proteome</keyword>
<evidence type="ECO:0000313" key="2">
    <source>
        <dbReference type="Proteomes" id="UP001222027"/>
    </source>
</evidence>
<gene>
    <name evidence="1" type="ORF">OPV22_027705</name>
</gene>
<organism evidence="1 2">
    <name type="scientific">Ensete ventricosum</name>
    <name type="common">Abyssinian banana</name>
    <name type="synonym">Musa ensete</name>
    <dbReference type="NCBI Taxonomy" id="4639"/>
    <lineage>
        <taxon>Eukaryota</taxon>
        <taxon>Viridiplantae</taxon>
        <taxon>Streptophyta</taxon>
        <taxon>Embryophyta</taxon>
        <taxon>Tracheophyta</taxon>
        <taxon>Spermatophyta</taxon>
        <taxon>Magnoliopsida</taxon>
        <taxon>Liliopsida</taxon>
        <taxon>Zingiberales</taxon>
        <taxon>Musaceae</taxon>
        <taxon>Ensete</taxon>
    </lineage>
</organism>
<dbReference type="AlphaFoldDB" id="A0AAV8Q646"/>
<protein>
    <submittedName>
        <fullName evidence="1">Uncharacterized protein</fullName>
    </submittedName>
</protein>
<evidence type="ECO:0000313" key="1">
    <source>
        <dbReference type="EMBL" id="KAJ8465153.1"/>
    </source>
</evidence>
<dbReference type="EMBL" id="JAQQAF010000008">
    <property type="protein sequence ID" value="KAJ8465153.1"/>
    <property type="molecule type" value="Genomic_DNA"/>
</dbReference>
<dbReference type="Proteomes" id="UP001222027">
    <property type="component" value="Unassembled WGS sequence"/>
</dbReference>
<reference evidence="1 2" key="1">
    <citation type="submission" date="2022-12" db="EMBL/GenBank/DDBJ databases">
        <title>Chromosome-scale assembly of the Ensete ventricosum genome.</title>
        <authorList>
            <person name="Dussert Y."/>
            <person name="Stocks J."/>
            <person name="Wendawek A."/>
            <person name="Woldeyes F."/>
            <person name="Nichols R.A."/>
            <person name="Borrell J.S."/>
        </authorList>
    </citation>
    <scope>NUCLEOTIDE SEQUENCE [LARGE SCALE GENOMIC DNA]</scope>
    <source>
        <strain evidence="2">cv. Maze</strain>
        <tissue evidence="1">Seeds</tissue>
    </source>
</reference>
<name>A0AAV8Q646_ENSVE</name>